<accession>A0A1A8VVU1</accession>
<dbReference type="EMBL" id="FLQU01000375">
    <property type="protein sequence ID" value="SBS84686.1"/>
    <property type="molecule type" value="Genomic_DNA"/>
</dbReference>
<proteinExistence type="predicted"/>
<dbReference type="EMBL" id="FLQV01000465">
    <property type="protein sequence ID" value="SBS93299.1"/>
    <property type="molecule type" value="Genomic_DNA"/>
</dbReference>
<dbReference type="AlphaFoldDB" id="A0A1A8VVU1"/>
<evidence type="ECO:0000313" key="3">
    <source>
        <dbReference type="Proteomes" id="UP000078546"/>
    </source>
</evidence>
<dbReference type="Proteomes" id="UP000078560">
    <property type="component" value="Unassembled WGS sequence"/>
</dbReference>
<evidence type="ECO:0000313" key="1">
    <source>
        <dbReference type="EMBL" id="SBS84686.1"/>
    </source>
</evidence>
<evidence type="ECO:0000313" key="4">
    <source>
        <dbReference type="Proteomes" id="UP000078560"/>
    </source>
</evidence>
<protein>
    <submittedName>
        <fullName evidence="1">Uncharacterized protein</fullName>
    </submittedName>
</protein>
<evidence type="ECO:0000313" key="2">
    <source>
        <dbReference type="EMBL" id="SBS93299.1"/>
    </source>
</evidence>
<reference evidence="1" key="2">
    <citation type="submission" date="2016-05" db="EMBL/GenBank/DDBJ databases">
        <authorList>
            <person name="Lavstsen T."/>
            <person name="Jespersen J.S."/>
        </authorList>
    </citation>
    <scope>NUCLEOTIDE SEQUENCE [LARGE SCALE GENOMIC DNA]</scope>
</reference>
<name>A0A1A8VVU1_PLAOA</name>
<gene>
    <name evidence="2" type="ORF">POVCU1_025200</name>
    <name evidence="1" type="ORF">POVCU2_0027420</name>
</gene>
<sequence length="68" mass="7877">MKDAWRNSAIPRGLQGIAATSNPSFLYQKRLLSYARFSRFFQFFLLPQAVGINKNGEFERDYEGLVFP</sequence>
<reference evidence="3 4" key="1">
    <citation type="submission" date="2016-05" db="EMBL/GenBank/DDBJ databases">
        <authorList>
            <person name="Naeem Raeece"/>
        </authorList>
    </citation>
    <scope>NUCLEOTIDE SEQUENCE [LARGE SCALE GENOMIC DNA]</scope>
</reference>
<organism evidence="1 4">
    <name type="scientific">Plasmodium ovale curtisi</name>
    <dbReference type="NCBI Taxonomy" id="864141"/>
    <lineage>
        <taxon>Eukaryota</taxon>
        <taxon>Sar</taxon>
        <taxon>Alveolata</taxon>
        <taxon>Apicomplexa</taxon>
        <taxon>Aconoidasida</taxon>
        <taxon>Haemosporida</taxon>
        <taxon>Plasmodiidae</taxon>
        <taxon>Plasmodium</taxon>
        <taxon>Plasmodium (Plasmodium)</taxon>
    </lineage>
</organism>
<dbReference type="Proteomes" id="UP000078546">
    <property type="component" value="Unassembled WGS sequence"/>
</dbReference>